<dbReference type="InterPro" id="IPR012312">
    <property type="entry name" value="Hemerythrin-like"/>
</dbReference>
<proteinExistence type="predicted"/>
<feature type="domain" description="Hemerythrin-like" evidence="1">
    <location>
        <begin position="49"/>
        <end position="166"/>
    </location>
</feature>
<accession>A0AAN6XXQ3</accession>
<comment type="caution">
    <text evidence="2">The sequence shown here is derived from an EMBL/GenBank/DDBJ whole genome shotgun (WGS) entry which is preliminary data.</text>
</comment>
<evidence type="ECO:0000313" key="2">
    <source>
        <dbReference type="EMBL" id="KAK4208560.1"/>
    </source>
</evidence>
<organism evidence="2 3">
    <name type="scientific">Rhypophila decipiens</name>
    <dbReference type="NCBI Taxonomy" id="261697"/>
    <lineage>
        <taxon>Eukaryota</taxon>
        <taxon>Fungi</taxon>
        <taxon>Dikarya</taxon>
        <taxon>Ascomycota</taxon>
        <taxon>Pezizomycotina</taxon>
        <taxon>Sordariomycetes</taxon>
        <taxon>Sordariomycetidae</taxon>
        <taxon>Sordariales</taxon>
        <taxon>Naviculisporaceae</taxon>
        <taxon>Rhypophila</taxon>
    </lineage>
</organism>
<dbReference type="EMBL" id="MU858238">
    <property type="protein sequence ID" value="KAK4208560.1"/>
    <property type="molecule type" value="Genomic_DNA"/>
</dbReference>
<dbReference type="PANTHER" id="PTHR35585">
    <property type="entry name" value="HHE DOMAIN PROTEIN (AFU_ORTHOLOGUE AFUA_4G00730)"/>
    <property type="match status" value="1"/>
</dbReference>
<reference evidence="2" key="2">
    <citation type="submission" date="2023-05" db="EMBL/GenBank/DDBJ databases">
        <authorList>
            <consortium name="Lawrence Berkeley National Laboratory"/>
            <person name="Steindorff A."/>
            <person name="Hensen N."/>
            <person name="Bonometti L."/>
            <person name="Westerberg I."/>
            <person name="Brannstrom I.O."/>
            <person name="Guillou S."/>
            <person name="Cros-Aarteil S."/>
            <person name="Calhoun S."/>
            <person name="Haridas S."/>
            <person name="Kuo A."/>
            <person name="Mondo S."/>
            <person name="Pangilinan J."/>
            <person name="Riley R."/>
            <person name="Labutti K."/>
            <person name="Andreopoulos B."/>
            <person name="Lipzen A."/>
            <person name="Chen C."/>
            <person name="Yanf M."/>
            <person name="Daum C."/>
            <person name="Ng V."/>
            <person name="Clum A."/>
            <person name="Ohm R."/>
            <person name="Martin F."/>
            <person name="Silar P."/>
            <person name="Natvig D."/>
            <person name="Lalanne C."/>
            <person name="Gautier V."/>
            <person name="Ament-Velasquez S.L."/>
            <person name="Kruys A."/>
            <person name="Hutchinson M.I."/>
            <person name="Powell A.J."/>
            <person name="Barry K."/>
            <person name="Miller A.N."/>
            <person name="Grigoriev I.V."/>
            <person name="Debuchy R."/>
            <person name="Gladieux P."/>
            <person name="Thoren M.H."/>
            <person name="Johannesson H."/>
        </authorList>
    </citation>
    <scope>NUCLEOTIDE SEQUENCE</scope>
    <source>
        <strain evidence="2">PSN293</strain>
    </source>
</reference>
<name>A0AAN6XXQ3_9PEZI</name>
<dbReference type="Proteomes" id="UP001301769">
    <property type="component" value="Unassembled WGS sequence"/>
</dbReference>
<evidence type="ECO:0000259" key="1">
    <source>
        <dbReference type="Pfam" id="PF01814"/>
    </source>
</evidence>
<sequence>MFRLRVAPSTLARSNNTLLKPHTLPRPFITGLPVATARRFDSTTTQPKISDRIKHDHKELEDCYNAIITSKDPAQQVRFQNLFVWELARHSIAEEIVVYPAFEKYIPDGKLMADKDRAEHLEVKELLYDFQNMTPEDPAFITTLQSLWSSLSKHIKEEERQDLPALEKHIDSDVSMSMANSFQKTKHFVPTRSHPSAPDKPPYETAVGLLTTPMDKLMDMFKTFPKDEERPNPPGARPPA</sequence>
<keyword evidence="3" id="KW-1185">Reference proteome</keyword>
<dbReference type="PANTHER" id="PTHR35585:SF1">
    <property type="entry name" value="HHE DOMAIN PROTEIN (AFU_ORTHOLOGUE AFUA_4G00730)"/>
    <property type="match status" value="1"/>
</dbReference>
<dbReference type="AlphaFoldDB" id="A0AAN6XXQ3"/>
<gene>
    <name evidence="2" type="ORF">QBC37DRAFT_431773</name>
</gene>
<dbReference type="Gene3D" id="1.20.120.520">
    <property type="entry name" value="nmb1532 protein domain like"/>
    <property type="match status" value="1"/>
</dbReference>
<protein>
    <recommendedName>
        <fullName evidence="1">Hemerythrin-like domain-containing protein</fullName>
    </recommendedName>
</protein>
<reference evidence="2" key="1">
    <citation type="journal article" date="2023" name="Mol. Phylogenet. Evol.">
        <title>Genome-scale phylogeny and comparative genomics of the fungal order Sordariales.</title>
        <authorList>
            <person name="Hensen N."/>
            <person name="Bonometti L."/>
            <person name="Westerberg I."/>
            <person name="Brannstrom I.O."/>
            <person name="Guillou S."/>
            <person name="Cros-Aarteil S."/>
            <person name="Calhoun S."/>
            <person name="Haridas S."/>
            <person name="Kuo A."/>
            <person name="Mondo S."/>
            <person name="Pangilinan J."/>
            <person name="Riley R."/>
            <person name="LaButti K."/>
            <person name="Andreopoulos B."/>
            <person name="Lipzen A."/>
            <person name="Chen C."/>
            <person name="Yan M."/>
            <person name="Daum C."/>
            <person name="Ng V."/>
            <person name="Clum A."/>
            <person name="Steindorff A."/>
            <person name="Ohm R.A."/>
            <person name="Martin F."/>
            <person name="Silar P."/>
            <person name="Natvig D.O."/>
            <person name="Lalanne C."/>
            <person name="Gautier V."/>
            <person name="Ament-Velasquez S.L."/>
            <person name="Kruys A."/>
            <person name="Hutchinson M.I."/>
            <person name="Powell A.J."/>
            <person name="Barry K."/>
            <person name="Miller A.N."/>
            <person name="Grigoriev I.V."/>
            <person name="Debuchy R."/>
            <person name="Gladieux P."/>
            <person name="Hiltunen Thoren M."/>
            <person name="Johannesson H."/>
        </authorList>
    </citation>
    <scope>NUCLEOTIDE SEQUENCE</scope>
    <source>
        <strain evidence="2">PSN293</strain>
    </source>
</reference>
<evidence type="ECO:0000313" key="3">
    <source>
        <dbReference type="Proteomes" id="UP001301769"/>
    </source>
</evidence>
<dbReference type="Pfam" id="PF01814">
    <property type="entry name" value="Hemerythrin"/>
    <property type="match status" value="1"/>
</dbReference>